<gene>
    <name evidence="1" type="ORF">BDN72DRAFT_958132</name>
</gene>
<reference evidence="1 2" key="1">
    <citation type="journal article" date="2019" name="Nat. Ecol. Evol.">
        <title>Megaphylogeny resolves global patterns of mushroom evolution.</title>
        <authorList>
            <person name="Varga T."/>
            <person name="Krizsan K."/>
            <person name="Foldi C."/>
            <person name="Dima B."/>
            <person name="Sanchez-Garcia M."/>
            <person name="Sanchez-Ramirez S."/>
            <person name="Szollosi G.J."/>
            <person name="Szarkandi J.G."/>
            <person name="Papp V."/>
            <person name="Albert L."/>
            <person name="Andreopoulos W."/>
            <person name="Angelini C."/>
            <person name="Antonin V."/>
            <person name="Barry K.W."/>
            <person name="Bougher N.L."/>
            <person name="Buchanan P."/>
            <person name="Buyck B."/>
            <person name="Bense V."/>
            <person name="Catcheside P."/>
            <person name="Chovatia M."/>
            <person name="Cooper J."/>
            <person name="Damon W."/>
            <person name="Desjardin D."/>
            <person name="Finy P."/>
            <person name="Geml J."/>
            <person name="Haridas S."/>
            <person name="Hughes K."/>
            <person name="Justo A."/>
            <person name="Karasinski D."/>
            <person name="Kautmanova I."/>
            <person name="Kiss B."/>
            <person name="Kocsube S."/>
            <person name="Kotiranta H."/>
            <person name="LaButti K.M."/>
            <person name="Lechner B.E."/>
            <person name="Liimatainen K."/>
            <person name="Lipzen A."/>
            <person name="Lukacs Z."/>
            <person name="Mihaltcheva S."/>
            <person name="Morgado L.N."/>
            <person name="Niskanen T."/>
            <person name="Noordeloos M.E."/>
            <person name="Ohm R.A."/>
            <person name="Ortiz-Santana B."/>
            <person name="Ovrebo C."/>
            <person name="Racz N."/>
            <person name="Riley R."/>
            <person name="Savchenko A."/>
            <person name="Shiryaev A."/>
            <person name="Soop K."/>
            <person name="Spirin V."/>
            <person name="Szebenyi C."/>
            <person name="Tomsovsky M."/>
            <person name="Tulloss R.E."/>
            <person name="Uehling J."/>
            <person name="Grigoriev I.V."/>
            <person name="Vagvolgyi C."/>
            <person name="Papp T."/>
            <person name="Martin F.M."/>
            <person name="Miettinen O."/>
            <person name="Hibbett D.S."/>
            <person name="Nagy L.G."/>
        </authorList>
    </citation>
    <scope>NUCLEOTIDE SEQUENCE [LARGE SCALE GENOMIC DNA]</scope>
    <source>
        <strain evidence="1 2">NL-1719</strain>
    </source>
</reference>
<dbReference type="EMBL" id="ML208299">
    <property type="protein sequence ID" value="TFK71332.1"/>
    <property type="molecule type" value="Genomic_DNA"/>
</dbReference>
<evidence type="ECO:0000313" key="1">
    <source>
        <dbReference type="EMBL" id="TFK71332.1"/>
    </source>
</evidence>
<accession>A0ACD3B273</accession>
<evidence type="ECO:0000313" key="2">
    <source>
        <dbReference type="Proteomes" id="UP000308600"/>
    </source>
</evidence>
<sequence>MASTQRTSYPANGRSSEVSLHLTEITVNIHNRAKYQIRLESVIPALSGKPTSKVIHKSNVQHVATRGDVVWAIDQSFPINNSEMLIKLFISHHFSSNKLVAQYKLSIDNVLEAFFDAKTDEFELDIPGSPVKAKFKRDSLLNLLKQVVPPKALVHKLGKAEQAVNLITSVASAFSQFDPTSISQTVLSLISSVTEKLQQQKVCYSKLSDLVDRMANLLPCFQKVEDFECWNLLHNVVQDILNHMENCLQVIESSSKQGLTAQLLSFSFSPDQQDQFSKLSTDFDDLLQRYDIALKSELAFITVQNEILKHLEKLKYVGASPGDICLPGTRVQIQDDILVWAKTGQKSIFWLSGLAGTGKSTIAATLVQKLQSLSMLGAYFTCKRDKPALSSPVQLLQTICYELASVHRPYGRLVSKVIRDDPYFGFGTPNISTLFTKLFETPLKGLCGIGRTDLVIVIDALDECGDRVQRIELLNCLLQLKDLCSRSNLKLLVLITSRSNEEIRKLLRHSSQMHEIKLSQSSDDIETFLKQKCADIKEMNNADITELVTAASGLFIWAQIACTYLKGRVDYRNAFNTLLKPTQATGQLYSLLYKTYETILSEAIPYDSQDGLLFQKVMGSIFLSAKPLSFSELINLVDAPQQAVENLIEKLHAVILQNSQGILTVIHVSFIEYIQQGECPSSFRVHSSDIHFGLAQQCLHILQNQLQFNICHLESSYVPNNEISNLQDKIEKYIRPELQTQLDKQLLSVFYGPKALYWIEVVCFLDQVFHILKEITKLCALRGNTKIYNLFYEIGQFIDKFKGPIQISTPHIYISGVAFIPDNSVLRLALNEWTKRTVRLKSGKLNRWISELETVNGLETVFSVAYSPNGKHIASGLNDTTIRIWDASNGQSAMQPLTGHTGSVQSVAYSPNSKYIVSASHDKTVRIWIARIGQQAIPPLEGHTGPVSSVAYSPDSTCVVSGSEDKTIRIWNAVSGQPLQLLIGHNGAVWSVAYSSDGRHVTSGSSDKTVRIWDIPSGQLAFPALKGHSDSVWAVAYSPDGQYIVSGSSDKTVMIWNAHNGQPVLKPLKGHTRLIKSVSYSPDGRYIISGSYDVTIRIWDAASGQLAMQPLKGHSGAIWSIAYSPDGRHIASGSSDKSIRVWDTTRSQPAMQSLEGHSSAVKSIAYSPDGMYIVSGSHDKTIRTWNATSGHLILELSEAHTDSVHSVAYSPCGNYIASGSSDKTIKVWDTRNGDLILLFEGHSGSIWSVAYSPNGESIASGSDDKTIRLWNTMNGELLLPPFEGHSGSIWTVAYSPSDKHIASGSSDHTIRIWDTSKEMALSTLRGHHDSVWSVCYSPDGEYIVSGSYDKTVRIWNAKSGQKVIQPLTLSGHIDKVCSVAYSPDGAYIISGSYDETIRIWDAHNGQPAMQSLIGHNGSVWSVAYSPDGTHIASGSSDLTIGIWDATSTLLVQPLEGHSNAVISVAYSPDGRSVVSGSSDKTVRIWDAANGQPVMQPFYGHEGPVQSVSYSPNGNYIVSGSDDQTIRVWNATNGILFLQPLTGHDGPISSVAYSPNGLYIVSGSHDKTVRIWDALHDQQAPQILTGHTDSVWSVAFSPDSQQIVSGSSDQDIIIWNVIDGGKAMSQLKGHSDFVSSVAYSPDGAHIVSGSPDRTIRIWDTQNGQLVKNIYHDTSIKSVAYLSDGQHIVSASHDRTVRIWNATSGQLTLQPLQGHSDSISAVTASSDGRYLVSAADDMTIRIWDTTSHQHPECCVYHNYSAVHFPIKKHILPLNDCEMQSRYNHLCVPCNNFLCSNHTDFLTLALLNGYISNEGWLTYENKLLLWVPVYLRKSLLSPNTIIISQNPSQKSIVTDWTDFVYGEHWDQFGGRTEPDTDL</sequence>
<protein>
    <submittedName>
        <fullName evidence="1">WD40 repeat-like protein</fullName>
    </submittedName>
</protein>
<organism evidence="1 2">
    <name type="scientific">Pluteus cervinus</name>
    <dbReference type="NCBI Taxonomy" id="181527"/>
    <lineage>
        <taxon>Eukaryota</taxon>
        <taxon>Fungi</taxon>
        <taxon>Dikarya</taxon>
        <taxon>Basidiomycota</taxon>
        <taxon>Agaricomycotina</taxon>
        <taxon>Agaricomycetes</taxon>
        <taxon>Agaricomycetidae</taxon>
        <taxon>Agaricales</taxon>
        <taxon>Pluteineae</taxon>
        <taxon>Pluteaceae</taxon>
        <taxon>Pluteus</taxon>
    </lineage>
</organism>
<proteinExistence type="predicted"/>
<name>A0ACD3B273_9AGAR</name>
<dbReference type="Proteomes" id="UP000308600">
    <property type="component" value="Unassembled WGS sequence"/>
</dbReference>
<keyword evidence="2" id="KW-1185">Reference proteome</keyword>